<dbReference type="GO" id="GO:0004222">
    <property type="term" value="F:metalloendopeptidase activity"/>
    <property type="evidence" value="ECO:0007669"/>
    <property type="project" value="InterPro"/>
</dbReference>
<gene>
    <name evidence="7" type="ORF">LOD99_676</name>
</gene>
<reference evidence="7 8" key="1">
    <citation type="journal article" date="2023" name="BMC Biol.">
        <title>The compact genome of the sponge Oopsacas minuta (Hexactinellida) is lacking key metazoan core genes.</title>
        <authorList>
            <person name="Santini S."/>
            <person name="Schenkelaars Q."/>
            <person name="Jourda C."/>
            <person name="Duchesne M."/>
            <person name="Belahbib H."/>
            <person name="Rocher C."/>
            <person name="Selva M."/>
            <person name="Riesgo A."/>
            <person name="Vervoort M."/>
            <person name="Leys S.P."/>
            <person name="Kodjabachian L."/>
            <person name="Le Bivic A."/>
            <person name="Borchiellini C."/>
            <person name="Claverie J.M."/>
            <person name="Renard E."/>
        </authorList>
    </citation>
    <scope>NUCLEOTIDE SEQUENCE [LARGE SCALE GENOMIC DNA]</scope>
    <source>
        <strain evidence="7">SPO-2</strain>
    </source>
</reference>
<evidence type="ECO:0000256" key="6">
    <source>
        <dbReference type="RuleBase" id="RU364057"/>
    </source>
</evidence>
<dbReference type="GO" id="GO:0033615">
    <property type="term" value="P:mitochondrial proton-transporting ATP synthase complex assembly"/>
    <property type="evidence" value="ECO:0007669"/>
    <property type="project" value="TreeGrafter"/>
</dbReference>
<keyword evidence="5 6" id="KW-0482">Metalloprotease</keyword>
<dbReference type="EC" id="3.4.24.-" evidence="6"/>
<dbReference type="Proteomes" id="UP001165289">
    <property type="component" value="Unassembled WGS sequence"/>
</dbReference>
<dbReference type="GO" id="GO:0046872">
    <property type="term" value="F:metal ion binding"/>
    <property type="evidence" value="ECO:0007669"/>
    <property type="project" value="UniProtKB-KW"/>
</dbReference>
<sequence length="218" mass="25162">MGEDVSTEYTSTDPRSHSTCLTRFARSIKTDPTVIHMLISMHEAGFPVKISRDFACEPCSPRVAGGFDPRRQQIVLCENNIYSQIHMNEVLTHELVHSFDDKSVNLDWHDLKHLACTEVRAANLSGECSFSKENFIRFNFGFKSHNRECVKHRAAQSISTVKEGVSYDQAREIIDSVFDQCYSYTRPFQGIPPLSPLKSTRWQFLNYFNSEKPFYYEE</sequence>
<protein>
    <recommendedName>
        <fullName evidence="6">Mitochondrial inner membrane protease ATP23</fullName>
        <ecNumber evidence="6">3.4.24.-</ecNumber>
    </recommendedName>
</protein>
<dbReference type="PANTHER" id="PTHR21711:SF0">
    <property type="entry name" value="MITOCHONDRIAL INNER MEMBRANE PROTEASE ATP23 HOMOLOG"/>
    <property type="match status" value="1"/>
</dbReference>
<keyword evidence="4 6" id="KW-0378">Hydrolase</keyword>
<dbReference type="EMBL" id="JAKMXF010000222">
    <property type="protein sequence ID" value="KAI6654277.1"/>
    <property type="molecule type" value="Genomic_DNA"/>
</dbReference>
<evidence type="ECO:0000256" key="1">
    <source>
        <dbReference type="ARBA" id="ARBA00009915"/>
    </source>
</evidence>
<dbReference type="Pfam" id="PF09768">
    <property type="entry name" value="Peptidase_M76"/>
    <property type="match status" value="1"/>
</dbReference>
<evidence type="ECO:0000256" key="5">
    <source>
        <dbReference type="ARBA" id="ARBA00023049"/>
    </source>
</evidence>
<organism evidence="7 8">
    <name type="scientific">Oopsacas minuta</name>
    <dbReference type="NCBI Taxonomy" id="111878"/>
    <lineage>
        <taxon>Eukaryota</taxon>
        <taxon>Metazoa</taxon>
        <taxon>Porifera</taxon>
        <taxon>Hexactinellida</taxon>
        <taxon>Hexasterophora</taxon>
        <taxon>Lyssacinosida</taxon>
        <taxon>Leucopsacidae</taxon>
        <taxon>Oopsacas</taxon>
    </lineage>
</organism>
<dbReference type="PANTHER" id="PTHR21711">
    <property type="entry name" value="MITOCHONDRIAL INNER MEMBRANE PROTEASE"/>
    <property type="match status" value="1"/>
</dbReference>
<keyword evidence="3 6" id="KW-0479">Metal-binding</keyword>
<evidence type="ECO:0000313" key="8">
    <source>
        <dbReference type="Proteomes" id="UP001165289"/>
    </source>
</evidence>
<dbReference type="AlphaFoldDB" id="A0AAV7JZ99"/>
<evidence type="ECO:0000256" key="2">
    <source>
        <dbReference type="ARBA" id="ARBA00022670"/>
    </source>
</evidence>
<comment type="caution">
    <text evidence="7">The sequence shown here is derived from an EMBL/GenBank/DDBJ whole genome shotgun (WGS) entry which is preliminary data.</text>
</comment>
<dbReference type="GO" id="GO:0005739">
    <property type="term" value="C:mitochondrion"/>
    <property type="evidence" value="ECO:0007669"/>
    <property type="project" value="GOC"/>
</dbReference>
<dbReference type="InterPro" id="IPR019165">
    <property type="entry name" value="Peptidase_M76_ATP23"/>
</dbReference>
<dbReference type="GO" id="GO:0034982">
    <property type="term" value="P:mitochondrial protein processing"/>
    <property type="evidence" value="ECO:0007669"/>
    <property type="project" value="TreeGrafter"/>
</dbReference>
<evidence type="ECO:0000313" key="7">
    <source>
        <dbReference type="EMBL" id="KAI6654277.1"/>
    </source>
</evidence>
<comment type="similarity">
    <text evidence="1 6">Belongs to the peptidase M76 family.</text>
</comment>
<keyword evidence="2 6" id="KW-0645">Protease</keyword>
<name>A0AAV7JZ99_9METZ</name>
<evidence type="ECO:0000256" key="4">
    <source>
        <dbReference type="ARBA" id="ARBA00022801"/>
    </source>
</evidence>
<accession>A0AAV7JZ99</accession>
<keyword evidence="8" id="KW-1185">Reference proteome</keyword>
<proteinExistence type="inferred from homology"/>
<evidence type="ECO:0000256" key="3">
    <source>
        <dbReference type="ARBA" id="ARBA00022723"/>
    </source>
</evidence>